<feature type="transmembrane region" description="Helical" evidence="7">
    <location>
        <begin position="20"/>
        <end position="46"/>
    </location>
</feature>
<comment type="caution">
    <text evidence="9">The sequence shown here is derived from an EMBL/GenBank/DDBJ whole genome shotgun (WGS) entry which is preliminary data.</text>
</comment>
<dbReference type="Proteomes" id="UP001295740">
    <property type="component" value="Unassembled WGS sequence"/>
</dbReference>
<keyword evidence="4 7" id="KW-0472">Membrane</keyword>
<feature type="compositionally biased region" description="Basic and acidic residues" evidence="6">
    <location>
        <begin position="222"/>
        <end position="238"/>
    </location>
</feature>
<keyword evidence="3 7" id="KW-1133">Transmembrane helix</keyword>
<feature type="region of interest" description="Disordered" evidence="6">
    <location>
        <begin position="205"/>
        <end position="238"/>
    </location>
</feature>
<proteinExistence type="inferred from homology"/>
<dbReference type="InterPro" id="IPR052337">
    <property type="entry name" value="SAT4-like"/>
</dbReference>
<keyword evidence="2 7" id="KW-0812">Transmembrane</keyword>
<feature type="transmembrane region" description="Helical" evidence="7">
    <location>
        <begin position="139"/>
        <end position="161"/>
    </location>
</feature>
<evidence type="ECO:0000256" key="1">
    <source>
        <dbReference type="ARBA" id="ARBA00004141"/>
    </source>
</evidence>
<evidence type="ECO:0000256" key="2">
    <source>
        <dbReference type="ARBA" id="ARBA00022692"/>
    </source>
</evidence>
<evidence type="ECO:0000256" key="3">
    <source>
        <dbReference type="ARBA" id="ARBA00022989"/>
    </source>
</evidence>
<dbReference type="GO" id="GO:0016020">
    <property type="term" value="C:membrane"/>
    <property type="evidence" value="ECO:0007669"/>
    <property type="project" value="UniProtKB-SubCell"/>
</dbReference>
<evidence type="ECO:0000256" key="5">
    <source>
        <dbReference type="ARBA" id="ARBA00038359"/>
    </source>
</evidence>
<evidence type="ECO:0000259" key="8">
    <source>
        <dbReference type="Pfam" id="PF20684"/>
    </source>
</evidence>
<dbReference type="AlphaFoldDB" id="A0AAI8VR72"/>
<evidence type="ECO:0000256" key="4">
    <source>
        <dbReference type="ARBA" id="ARBA00023136"/>
    </source>
</evidence>
<gene>
    <name evidence="9" type="ORF">KHLLAP_LOCUS9647</name>
</gene>
<reference evidence="9" key="1">
    <citation type="submission" date="2023-10" db="EMBL/GenBank/DDBJ databases">
        <authorList>
            <person name="Hackl T."/>
        </authorList>
    </citation>
    <scope>NUCLEOTIDE SEQUENCE</scope>
</reference>
<accession>A0AAI8VR72</accession>
<dbReference type="Pfam" id="PF20684">
    <property type="entry name" value="Fung_rhodopsin"/>
    <property type="match status" value="1"/>
</dbReference>
<comment type="subcellular location">
    <subcellularLocation>
        <location evidence="1">Membrane</location>
        <topology evidence="1">Multi-pass membrane protein</topology>
    </subcellularLocation>
</comment>
<dbReference type="PANTHER" id="PTHR33048">
    <property type="entry name" value="PTH11-LIKE INTEGRAL MEMBRANE PROTEIN (AFU_ORTHOLOGUE AFUA_5G11245)"/>
    <property type="match status" value="1"/>
</dbReference>
<dbReference type="InterPro" id="IPR049326">
    <property type="entry name" value="Rhodopsin_dom_fungi"/>
</dbReference>
<feature type="transmembrane region" description="Helical" evidence="7">
    <location>
        <begin position="58"/>
        <end position="82"/>
    </location>
</feature>
<sequence length="297" mass="33252">MSHHGGQHLWDITEAHAHEGAYWFNVAAITYGVMIGLTKLAVLWLYRRVFSPIRWSVFDIAIVALVVLVIGFYGSITIVKIFECQPRAKIWDSTIPGKCIDIKWLLNASGGFNTVTDYLILLLPVQAVRNLRMDHLKRVLVVLKFTFGLCAPIFATVGFVVRLRDSGNADTSWYQPEILLWRAAELASGLLCVCFPELPVIFRKGHRKGSTPARPTASALRGLRESNRRSKSSRSRDPYFTKSLMSTMVSTNGDGPYIELQEYGNEVHVTSSRTFPQGPNAEGGVVVLRSEVKVERQ</sequence>
<keyword evidence="10" id="KW-1185">Reference proteome</keyword>
<dbReference type="PANTHER" id="PTHR33048:SF160">
    <property type="entry name" value="SAT4 FAMILY MEMBRANE PROTEIN"/>
    <property type="match status" value="1"/>
</dbReference>
<feature type="domain" description="Rhodopsin" evidence="8">
    <location>
        <begin position="5"/>
        <end position="203"/>
    </location>
</feature>
<dbReference type="EMBL" id="CAUWAG010000012">
    <property type="protein sequence ID" value="CAJ2509179.1"/>
    <property type="molecule type" value="Genomic_DNA"/>
</dbReference>
<evidence type="ECO:0000256" key="7">
    <source>
        <dbReference type="SAM" id="Phobius"/>
    </source>
</evidence>
<evidence type="ECO:0000256" key="6">
    <source>
        <dbReference type="SAM" id="MobiDB-lite"/>
    </source>
</evidence>
<evidence type="ECO:0000313" key="9">
    <source>
        <dbReference type="EMBL" id="CAJ2509179.1"/>
    </source>
</evidence>
<evidence type="ECO:0000313" key="10">
    <source>
        <dbReference type="Proteomes" id="UP001295740"/>
    </source>
</evidence>
<name>A0AAI8VR72_9PEZI</name>
<comment type="similarity">
    <text evidence="5">Belongs to the SAT4 family.</text>
</comment>
<organism evidence="9 10">
    <name type="scientific">Anthostomella pinea</name>
    <dbReference type="NCBI Taxonomy" id="933095"/>
    <lineage>
        <taxon>Eukaryota</taxon>
        <taxon>Fungi</taxon>
        <taxon>Dikarya</taxon>
        <taxon>Ascomycota</taxon>
        <taxon>Pezizomycotina</taxon>
        <taxon>Sordariomycetes</taxon>
        <taxon>Xylariomycetidae</taxon>
        <taxon>Xylariales</taxon>
        <taxon>Xylariaceae</taxon>
        <taxon>Anthostomella</taxon>
    </lineage>
</organism>
<protein>
    <submittedName>
        <fullName evidence="9">Uu.00g142050.m01.CDS01</fullName>
    </submittedName>
</protein>